<dbReference type="AlphaFoldDB" id="A0A0L6V516"/>
<evidence type="ECO:0000313" key="1">
    <source>
        <dbReference type="EMBL" id="KNZ55851.1"/>
    </source>
</evidence>
<dbReference type="OrthoDB" id="2499463at2759"/>
<protein>
    <submittedName>
        <fullName evidence="1">Uncharacterized protein</fullName>
    </submittedName>
</protein>
<accession>A0A0L6V516</accession>
<gene>
    <name evidence="1" type="ORF">VP01_2562g2</name>
</gene>
<dbReference type="EMBL" id="LAVV01007460">
    <property type="protein sequence ID" value="KNZ55851.1"/>
    <property type="molecule type" value="Genomic_DNA"/>
</dbReference>
<organism evidence="1 2">
    <name type="scientific">Puccinia sorghi</name>
    <dbReference type="NCBI Taxonomy" id="27349"/>
    <lineage>
        <taxon>Eukaryota</taxon>
        <taxon>Fungi</taxon>
        <taxon>Dikarya</taxon>
        <taxon>Basidiomycota</taxon>
        <taxon>Pucciniomycotina</taxon>
        <taxon>Pucciniomycetes</taxon>
        <taxon>Pucciniales</taxon>
        <taxon>Pucciniaceae</taxon>
        <taxon>Puccinia</taxon>
    </lineage>
</organism>
<evidence type="ECO:0000313" key="2">
    <source>
        <dbReference type="Proteomes" id="UP000037035"/>
    </source>
</evidence>
<comment type="caution">
    <text evidence="1">The sequence shown here is derived from an EMBL/GenBank/DDBJ whole genome shotgun (WGS) entry which is preliminary data.</text>
</comment>
<keyword evidence="2" id="KW-1185">Reference proteome</keyword>
<sequence length="139" mass="15716">MVNYAAILVKKKSSGQNSLLNLSTMKHMSPITHSTQKVNHTLESQLLKKVLDMKEEEKYNQPEKPLQTKTVMSLVRSLNVVLLAGTGLGKSCILEIYFDLFPKNLWPVFIVLNPLDFCGQRDFSHPHIQRVQTAHCTGP</sequence>
<name>A0A0L6V516_9BASI</name>
<dbReference type="Proteomes" id="UP000037035">
    <property type="component" value="Unassembled WGS sequence"/>
</dbReference>
<proteinExistence type="predicted"/>
<dbReference type="VEuPathDB" id="FungiDB:VP01_2562g2"/>
<reference evidence="1 2" key="1">
    <citation type="submission" date="2015-08" db="EMBL/GenBank/DDBJ databases">
        <title>Next Generation Sequencing and Analysis of the Genome of Puccinia sorghi L Schw, the Causal Agent of Maize Common Rust.</title>
        <authorList>
            <person name="Rochi L."/>
            <person name="Burguener G."/>
            <person name="Darino M."/>
            <person name="Turjanski A."/>
            <person name="Kreff E."/>
            <person name="Dieguez M.J."/>
            <person name="Sacco F."/>
        </authorList>
    </citation>
    <scope>NUCLEOTIDE SEQUENCE [LARGE SCALE GENOMIC DNA]</scope>
    <source>
        <strain evidence="1 2">RO10H11247</strain>
    </source>
</reference>